<dbReference type="Proteomes" id="UP000192330">
    <property type="component" value="Unassembled WGS sequence"/>
</dbReference>
<evidence type="ECO:0000256" key="2">
    <source>
        <dbReference type="ARBA" id="ARBA00022723"/>
    </source>
</evidence>
<dbReference type="Pfam" id="PF05163">
    <property type="entry name" value="DinB"/>
    <property type="match status" value="1"/>
</dbReference>
<keyword evidence="2 3" id="KW-0479">Metal-binding</keyword>
<dbReference type="EMBL" id="FWYD01000004">
    <property type="protein sequence ID" value="SMC74483.1"/>
    <property type="molecule type" value="Genomic_DNA"/>
</dbReference>
<dbReference type="InterPro" id="IPR007837">
    <property type="entry name" value="DinB"/>
</dbReference>
<dbReference type="InterPro" id="IPR034660">
    <property type="entry name" value="DinB/YfiT-like"/>
</dbReference>
<sequence length="171" mass="19269">MISPDYVLTMARYNAWQNRQLRGALERMTDAALRQDRGVFFRSIFETVNHLLWADQIWMARLDGGKAPKGGVPESPRFQPTLAAWSAERFRTDGRILHWAEALKPDDLKGALKWHSGVLKADVSKPKGLCVAHMFNHQTHHRGQVHGMVTAAKETAPVSDLAFMPDSGPWL</sequence>
<name>A0A1W2BNQ2_9RHOB</name>
<comment type="similarity">
    <text evidence="1">Belongs to the DinB family.</text>
</comment>
<dbReference type="RefSeq" id="WP_084352636.1">
    <property type="nucleotide sequence ID" value="NZ_FWYD01000004.1"/>
</dbReference>
<accession>A0A1W2BNQ2</accession>
<evidence type="ECO:0000256" key="3">
    <source>
        <dbReference type="PIRSR" id="PIRSR607837-1"/>
    </source>
</evidence>
<evidence type="ECO:0000256" key="1">
    <source>
        <dbReference type="ARBA" id="ARBA00008635"/>
    </source>
</evidence>
<dbReference type="AlphaFoldDB" id="A0A1W2BNQ2"/>
<protein>
    <submittedName>
        <fullName evidence="4">Uncharacterized damage-inducible protein DinB (Forms a four-helix bundle)</fullName>
    </submittedName>
</protein>
<organism evidence="4 5">
    <name type="scientific">Primorskyibacter flagellatus</name>
    <dbReference type="NCBI Taxonomy" id="1387277"/>
    <lineage>
        <taxon>Bacteria</taxon>
        <taxon>Pseudomonadati</taxon>
        <taxon>Pseudomonadota</taxon>
        <taxon>Alphaproteobacteria</taxon>
        <taxon>Rhodobacterales</taxon>
        <taxon>Roseobacteraceae</taxon>
        <taxon>Primorskyibacter</taxon>
    </lineage>
</organism>
<dbReference type="PANTHER" id="PTHR37302">
    <property type="entry name" value="SLR1116 PROTEIN"/>
    <property type="match status" value="1"/>
</dbReference>
<dbReference type="GO" id="GO:0046872">
    <property type="term" value="F:metal ion binding"/>
    <property type="evidence" value="ECO:0007669"/>
    <property type="project" value="UniProtKB-KW"/>
</dbReference>
<feature type="binding site" evidence="3">
    <location>
        <position position="141"/>
    </location>
    <ligand>
        <name>a divalent metal cation</name>
        <dbReference type="ChEBI" id="CHEBI:60240"/>
    </ligand>
</feature>
<evidence type="ECO:0000313" key="4">
    <source>
        <dbReference type="EMBL" id="SMC74483.1"/>
    </source>
</evidence>
<evidence type="ECO:0000313" key="5">
    <source>
        <dbReference type="Proteomes" id="UP000192330"/>
    </source>
</evidence>
<dbReference type="Gene3D" id="1.20.120.450">
    <property type="entry name" value="dinb family like domain"/>
    <property type="match status" value="1"/>
</dbReference>
<feature type="binding site" evidence="3">
    <location>
        <position position="137"/>
    </location>
    <ligand>
        <name>a divalent metal cation</name>
        <dbReference type="ChEBI" id="CHEBI:60240"/>
    </ligand>
</feature>
<dbReference type="SUPFAM" id="SSF109854">
    <property type="entry name" value="DinB/YfiT-like putative metalloenzymes"/>
    <property type="match status" value="1"/>
</dbReference>
<dbReference type="OrthoDB" id="9807509at2"/>
<feature type="binding site" evidence="3">
    <location>
        <position position="50"/>
    </location>
    <ligand>
        <name>a divalent metal cation</name>
        <dbReference type="ChEBI" id="CHEBI:60240"/>
    </ligand>
</feature>
<keyword evidence="5" id="KW-1185">Reference proteome</keyword>
<proteinExistence type="inferred from homology"/>
<reference evidence="4 5" key="1">
    <citation type="submission" date="2017-04" db="EMBL/GenBank/DDBJ databases">
        <authorList>
            <person name="Afonso C.L."/>
            <person name="Miller P.J."/>
            <person name="Scott M.A."/>
            <person name="Spackman E."/>
            <person name="Goraichik I."/>
            <person name="Dimitrov K.M."/>
            <person name="Suarez D.L."/>
            <person name="Swayne D.E."/>
        </authorList>
    </citation>
    <scope>NUCLEOTIDE SEQUENCE [LARGE SCALE GENOMIC DNA]</scope>
    <source>
        <strain evidence="4 5">CGMCC 1.12644</strain>
    </source>
</reference>
<gene>
    <name evidence="4" type="ORF">SAMN06295998_104207</name>
</gene>
<dbReference type="PANTHER" id="PTHR37302:SF1">
    <property type="entry name" value="PROTEIN DINB"/>
    <property type="match status" value="1"/>
</dbReference>